<feature type="domain" description="Fucosyltransferase N-terminal" evidence="14">
    <location>
        <begin position="15"/>
        <end position="130"/>
    </location>
</feature>
<gene>
    <name evidence="15" type="ORF">LSINAPIS_LOCUS10996</name>
</gene>
<keyword evidence="8" id="KW-1133">Transmembrane helix</keyword>
<dbReference type="InterPro" id="IPR038577">
    <property type="entry name" value="GT10-like_C_sf"/>
</dbReference>
<dbReference type="PANTHER" id="PTHR48438:SF1">
    <property type="entry name" value="ALPHA-(1,3)-FUCOSYLTRANSFERASE C-RELATED"/>
    <property type="match status" value="1"/>
</dbReference>
<keyword evidence="10" id="KW-0472">Membrane</keyword>
<evidence type="ECO:0000256" key="8">
    <source>
        <dbReference type="ARBA" id="ARBA00022989"/>
    </source>
</evidence>
<comment type="pathway">
    <text evidence="2">Protein modification; protein glycosylation.</text>
</comment>
<keyword evidence="11" id="KW-0325">Glycoprotein</keyword>
<evidence type="ECO:0000256" key="2">
    <source>
        <dbReference type="ARBA" id="ARBA00004922"/>
    </source>
</evidence>
<dbReference type="Gene3D" id="3.40.50.11660">
    <property type="entry name" value="Glycosyl transferase family 10, C-terminal domain"/>
    <property type="match status" value="1"/>
</dbReference>
<reference evidence="15 16" key="1">
    <citation type="submission" date="2017-07" db="EMBL/GenBank/DDBJ databases">
        <authorList>
            <person name="Talla V."/>
            <person name="Backstrom N."/>
        </authorList>
    </citation>
    <scope>NUCLEOTIDE SEQUENCE [LARGE SCALE GENOMIC DNA]</scope>
</reference>
<keyword evidence="6 12" id="KW-0812">Transmembrane</keyword>
<dbReference type="PANTHER" id="PTHR48438">
    <property type="entry name" value="ALPHA-(1,3)-FUCOSYLTRANSFERASE C-RELATED"/>
    <property type="match status" value="1"/>
</dbReference>
<dbReference type="UniPathway" id="UPA00378"/>
<evidence type="ECO:0000256" key="9">
    <source>
        <dbReference type="ARBA" id="ARBA00023034"/>
    </source>
</evidence>
<dbReference type="SUPFAM" id="SSF53756">
    <property type="entry name" value="UDP-Glycosyltransferase/glycogen phosphorylase"/>
    <property type="match status" value="1"/>
</dbReference>
<protein>
    <recommendedName>
        <fullName evidence="12">Fucosyltransferase</fullName>
        <ecNumber evidence="12">2.4.1.-</ecNumber>
    </recommendedName>
</protein>
<evidence type="ECO:0000256" key="5">
    <source>
        <dbReference type="ARBA" id="ARBA00022679"/>
    </source>
</evidence>
<keyword evidence="7" id="KW-0735">Signal-anchor</keyword>
<name>A0A5E4QRK7_9NEOP</name>
<feature type="domain" description="Fucosyltransferase C-terminal" evidence="13">
    <location>
        <begin position="166"/>
        <end position="270"/>
    </location>
</feature>
<proteinExistence type="inferred from homology"/>
<dbReference type="GO" id="GO:0008417">
    <property type="term" value="F:fucosyltransferase activity"/>
    <property type="evidence" value="ECO:0007669"/>
    <property type="project" value="InterPro"/>
</dbReference>
<dbReference type="InterPro" id="IPR031481">
    <property type="entry name" value="Glyco_tran_10_N"/>
</dbReference>
<dbReference type="AlphaFoldDB" id="A0A5E4QRK7"/>
<dbReference type="InterPro" id="IPR001503">
    <property type="entry name" value="Glyco_trans_10"/>
</dbReference>
<evidence type="ECO:0000256" key="6">
    <source>
        <dbReference type="ARBA" id="ARBA00022692"/>
    </source>
</evidence>
<evidence type="ECO:0000256" key="4">
    <source>
        <dbReference type="ARBA" id="ARBA00022676"/>
    </source>
</evidence>
<comment type="subcellular location">
    <subcellularLocation>
        <location evidence="1 12">Golgi apparatus</location>
        <location evidence="1 12">Golgi stack membrane</location>
        <topology evidence="1 12">Single-pass type II membrane protein</topology>
    </subcellularLocation>
</comment>
<sequence length="337" mass="40450">MVYDLDERNYNEIENPKYILIWSLLNHTEVDIAEGQDIFLDNQCPVVNCYITSDKYLLEANYTNFEAIIFNISAIRNWDLELPIYRTKKQLYIFYSTKSSDSHPLCNKRLDNYFNLTWTYKLNSDIVSPFIEVRDFEDNLIAPKKYVKWNTSLHFNISFEAEKRIRHKRKAMIWIVDKCITRNNRFDFAKRLQSELRINFLDFDIFGCGMYECHYGSCTALIAKQYYFYFVAEDSDADDYVTEEILKAYDNYAVAVIMGVANYRSYIIKSPHIYKRFHDWRKYYTIKETRPLNGICDLCSYLNSQQETRVRTHFRKWWYNKPMENRCLPGGADSFKE</sequence>
<keyword evidence="9 12" id="KW-0333">Golgi apparatus</keyword>
<evidence type="ECO:0000256" key="12">
    <source>
        <dbReference type="RuleBase" id="RU003832"/>
    </source>
</evidence>
<evidence type="ECO:0000256" key="11">
    <source>
        <dbReference type="ARBA" id="ARBA00023180"/>
    </source>
</evidence>
<evidence type="ECO:0000256" key="7">
    <source>
        <dbReference type="ARBA" id="ARBA00022968"/>
    </source>
</evidence>
<organism evidence="15 16">
    <name type="scientific">Leptidea sinapis</name>
    <dbReference type="NCBI Taxonomy" id="189913"/>
    <lineage>
        <taxon>Eukaryota</taxon>
        <taxon>Metazoa</taxon>
        <taxon>Ecdysozoa</taxon>
        <taxon>Arthropoda</taxon>
        <taxon>Hexapoda</taxon>
        <taxon>Insecta</taxon>
        <taxon>Pterygota</taxon>
        <taxon>Neoptera</taxon>
        <taxon>Endopterygota</taxon>
        <taxon>Lepidoptera</taxon>
        <taxon>Glossata</taxon>
        <taxon>Ditrysia</taxon>
        <taxon>Papilionoidea</taxon>
        <taxon>Pieridae</taxon>
        <taxon>Dismorphiinae</taxon>
        <taxon>Leptidea</taxon>
    </lineage>
</organism>
<keyword evidence="4 12" id="KW-0328">Glycosyltransferase</keyword>
<feature type="non-terminal residue" evidence="15">
    <location>
        <position position="337"/>
    </location>
</feature>
<evidence type="ECO:0000256" key="1">
    <source>
        <dbReference type="ARBA" id="ARBA00004447"/>
    </source>
</evidence>
<dbReference type="EC" id="2.4.1.-" evidence="12"/>
<keyword evidence="16" id="KW-1185">Reference proteome</keyword>
<dbReference type="InterPro" id="IPR055270">
    <property type="entry name" value="Glyco_tran_10_C"/>
</dbReference>
<dbReference type="GO" id="GO:0032580">
    <property type="term" value="C:Golgi cisterna membrane"/>
    <property type="evidence" value="ECO:0007669"/>
    <property type="project" value="UniProtKB-SubCell"/>
</dbReference>
<keyword evidence="5 12" id="KW-0808">Transferase</keyword>
<dbReference type="EMBL" id="FZQP02004634">
    <property type="protein sequence ID" value="VVD00333.1"/>
    <property type="molecule type" value="Genomic_DNA"/>
</dbReference>
<comment type="similarity">
    <text evidence="3 12">Belongs to the glycosyltransferase 10 family.</text>
</comment>
<dbReference type="Pfam" id="PF00852">
    <property type="entry name" value="Glyco_transf_10"/>
    <property type="match status" value="1"/>
</dbReference>
<evidence type="ECO:0000256" key="3">
    <source>
        <dbReference type="ARBA" id="ARBA00008919"/>
    </source>
</evidence>
<evidence type="ECO:0000313" key="15">
    <source>
        <dbReference type="EMBL" id="VVD00333.1"/>
    </source>
</evidence>
<evidence type="ECO:0000313" key="16">
    <source>
        <dbReference type="Proteomes" id="UP000324832"/>
    </source>
</evidence>
<accession>A0A5E4QRK7</accession>
<evidence type="ECO:0000259" key="13">
    <source>
        <dbReference type="Pfam" id="PF00852"/>
    </source>
</evidence>
<dbReference type="Pfam" id="PF17039">
    <property type="entry name" value="Glyco_tran_10_N"/>
    <property type="match status" value="1"/>
</dbReference>
<evidence type="ECO:0000259" key="14">
    <source>
        <dbReference type="Pfam" id="PF17039"/>
    </source>
</evidence>
<dbReference type="Proteomes" id="UP000324832">
    <property type="component" value="Unassembled WGS sequence"/>
</dbReference>
<evidence type="ECO:0000256" key="10">
    <source>
        <dbReference type="ARBA" id="ARBA00023136"/>
    </source>
</evidence>